<evidence type="ECO:0000256" key="1">
    <source>
        <dbReference type="ARBA" id="ARBA00004604"/>
    </source>
</evidence>
<dbReference type="EMBL" id="MCOG01000144">
    <property type="protein sequence ID" value="ORY37137.1"/>
    <property type="molecule type" value="Genomic_DNA"/>
</dbReference>
<evidence type="ECO:0000313" key="14">
    <source>
        <dbReference type="EMBL" id="ORY37137.1"/>
    </source>
</evidence>
<dbReference type="GO" id="GO:0000448">
    <property type="term" value="P:cleavage in ITS2 between 5.8S rRNA and LSU-rRNA of tricistronic rRNA transcript (SSU-rRNA, 5.8S rRNA, LSU-rRNA)"/>
    <property type="evidence" value="ECO:0007669"/>
    <property type="project" value="TreeGrafter"/>
</dbReference>
<feature type="region of interest" description="Disordered" evidence="11">
    <location>
        <begin position="65"/>
        <end position="93"/>
    </location>
</feature>
<feature type="domain" description="NOL9 C-terminal" evidence="13">
    <location>
        <begin position="659"/>
        <end position="700"/>
    </location>
</feature>
<feature type="domain" description="Clp1 P-loop" evidence="12">
    <location>
        <begin position="342"/>
        <end position="492"/>
    </location>
</feature>
<keyword evidence="8" id="KW-0418">Kinase</keyword>
<dbReference type="STRING" id="1754190.A0A1Y2BR79"/>
<dbReference type="Pfam" id="PF25467">
    <property type="entry name" value="NOL9_C"/>
    <property type="match status" value="1"/>
</dbReference>
<dbReference type="InterPro" id="IPR027417">
    <property type="entry name" value="P-loop_NTPase"/>
</dbReference>
<evidence type="ECO:0000256" key="5">
    <source>
        <dbReference type="ARBA" id="ARBA00022552"/>
    </source>
</evidence>
<reference evidence="14 15" key="1">
    <citation type="submission" date="2016-08" db="EMBL/GenBank/DDBJ databases">
        <title>A Parts List for Fungal Cellulosomes Revealed by Comparative Genomics.</title>
        <authorList>
            <consortium name="DOE Joint Genome Institute"/>
            <person name="Haitjema C.H."/>
            <person name="Gilmore S.P."/>
            <person name="Henske J.K."/>
            <person name="Solomon K.V."/>
            <person name="De Groot R."/>
            <person name="Kuo A."/>
            <person name="Mondo S.J."/>
            <person name="Salamov A.A."/>
            <person name="Labutti K."/>
            <person name="Zhao Z."/>
            <person name="Chiniquy J."/>
            <person name="Barry K."/>
            <person name="Brewer H.M."/>
            <person name="Purvine S.O."/>
            <person name="Wright A.T."/>
            <person name="Boxma B."/>
            <person name="Van Alen T."/>
            <person name="Hackstein J.H."/>
            <person name="Baker S.E."/>
            <person name="Grigoriev I.V."/>
            <person name="O'Malley M.A."/>
        </authorList>
    </citation>
    <scope>NUCLEOTIDE SEQUENCE [LARGE SCALE GENOMIC DNA]</scope>
    <source>
        <strain evidence="14 15">G1</strain>
    </source>
</reference>
<dbReference type="Pfam" id="PF16575">
    <property type="entry name" value="CLP1_P"/>
    <property type="match status" value="1"/>
</dbReference>
<evidence type="ECO:0000256" key="9">
    <source>
        <dbReference type="ARBA" id="ARBA00022840"/>
    </source>
</evidence>
<evidence type="ECO:0000256" key="10">
    <source>
        <dbReference type="ARBA" id="ARBA00023242"/>
    </source>
</evidence>
<dbReference type="Proteomes" id="UP000193920">
    <property type="component" value="Unassembled WGS sequence"/>
</dbReference>
<evidence type="ECO:0000259" key="12">
    <source>
        <dbReference type="Pfam" id="PF16575"/>
    </source>
</evidence>
<dbReference type="GO" id="GO:0005524">
    <property type="term" value="F:ATP binding"/>
    <property type="evidence" value="ECO:0007669"/>
    <property type="project" value="UniProtKB-KW"/>
</dbReference>
<dbReference type="InterPro" id="IPR057570">
    <property type="entry name" value="NOL9_C"/>
</dbReference>
<name>A0A1Y2BR79_9FUNG</name>
<evidence type="ECO:0000256" key="2">
    <source>
        <dbReference type="ARBA" id="ARBA00011003"/>
    </source>
</evidence>
<protein>
    <recommendedName>
        <fullName evidence="4">Polynucleotide 5'-hydroxyl-kinase GRC3</fullName>
    </recommendedName>
    <alternativeName>
        <fullName evidence="3">Polynucleotide 5'-hydroxyl-kinase grc3</fullName>
    </alternativeName>
</protein>
<dbReference type="OrthoDB" id="2405412at2759"/>
<evidence type="ECO:0000256" key="6">
    <source>
        <dbReference type="ARBA" id="ARBA00022679"/>
    </source>
</evidence>
<feature type="region of interest" description="Disordered" evidence="11">
    <location>
        <begin position="1"/>
        <end position="21"/>
    </location>
</feature>
<accession>A0A1Y2BR79</accession>
<dbReference type="InterPro" id="IPR045116">
    <property type="entry name" value="Clp1/Grc3"/>
</dbReference>
<evidence type="ECO:0000256" key="3">
    <source>
        <dbReference type="ARBA" id="ARBA00018706"/>
    </source>
</evidence>
<sequence length="751" mass="85719">MSTSNKTGEKRKQRSFDAIPSSTNSFSALKMFKLSKSASASPAPSNSDNEYDSDYNDSNYSIFKPGKSGDNYSVETNNNQRQHKKNQNSKETFERRLDRNVISTFTPNSSNIFTLNDKKSNLCILGLKKGEKICFKGVIEVASIYGSFSIFGHVVSANETVSQLFNKNVSQENFEKNLKSCINNISFYPAFSPKSHGLLVIESLHNTLKTFLPPKISESSDIEENKDLEDDLFNLIKSVRLSYESFNTLIVLKRMDWCGITEIEKQMPSFKNLFTMDKKEITDETKKIINNNININFYPLYKTYVGYTALKIPPSWFEGVHQFKRSILSNEMNGQPIVAITGSKNMGKSTFSRYMVNSLLNCCNEVAYLECDIGQSEFTPSGMVSLHVISSPLLGPSFTHLQMPYRSFFIGATTPKQNPDYYLNCINELYKTYMLEIAHKSPSYTPLIINTHGWVRGIGFDLLIQILQNIRPMYIYQFAFPENSSNVGKNLPDISEIINDSNNSEYLSRSITIYTVDEINIRQKYNPFENRTFNLLSYFSRDKNNNNNNSNEIRSISSIRKGWWNFREAYSDKIPYQVFWKDVRIQILYADVPNSQILYALNGSIVGLISDTTQYNSIGTNFNNNNNNNKVLKESEKFIEPYLQLKIIPSEQYMIDPSRHNCVGLGIIRSIDPSSGKFFIITSVPQDILSHVNLIIRGSNYDLPSCIYMSGFETSKDELPYCTFTLAEGIGSVEKRVRHTLQRKKSMNNDS</sequence>
<evidence type="ECO:0000256" key="11">
    <source>
        <dbReference type="SAM" id="MobiDB-lite"/>
    </source>
</evidence>
<dbReference type="Gene3D" id="3.40.50.300">
    <property type="entry name" value="P-loop containing nucleotide triphosphate hydrolases"/>
    <property type="match status" value="1"/>
</dbReference>
<dbReference type="PANTHER" id="PTHR12755">
    <property type="entry name" value="CLEAVAGE/POLYADENYLATION FACTOR IA SUBUNIT CLP1P"/>
    <property type="match status" value="1"/>
</dbReference>
<evidence type="ECO:0000256" key="8">
    <source>
        <dbReference type="ARBA" id="ARBA00022777"/>
    </source>
</evidence>
<keyword evidence="9" id="KW-0067">ATP-binding</keyword>
<keyword evidence="10" id="KW-0539">Nucleus</keyword>
<gene>
    <name evidence="14" type="ORF">LY90DRAFT_459459</name>
</gene>
<keyword evidence="15" id="KW-1185">Reference proteome</keyword>
<dbReference type="InterPro" id="IPR032319">
    <property type="entry name" value="CLP1_P"/>
</dbReference>
<evidence type="ECO:0000256" key="4">
    <source>
        <dbReference type="ARBA" id="ARBA00019824"/>
    </source>
</evidence>
<dbReference type="PANTHER" id="PTHR12755:SF3">
    <property type="entry name" value="POLYNUCLEOTIDE 5'-HYDROXYL-KINASE NOL9"/>
    <property type="match status" value="1"/>
</dbReference>
<keyword evidence="6" id="KW-0808">Transferase</keyword>
<keyword evidence="7" id="KW-0547">Nucleotide-binding</keyword>
<organism evidence="14 15">
    <name type="scientific">Neocallimastix californiae</name>
    <dbReference type="NCBI Taxonomy" id="1754190"/>
    <lineage>
        <taxon>Eukaryota</taxon>
        <taxon>Fungi</taxon>
        <taxon>Fungi incertae sedis</taxon>
        <taxon>Chytridiomycota</taxon>
        <taxon>Chytridiomycota incertae sedis</taxon>
        <taxon>Neocallimastigomycetes</taxon>
        <taxon>Neocallimastigales</taxon>
        <taxon>Neocallimastigaceae</taxon>
        <taxon>Neocallimastix</taxon>
    </lineage>
</organism>
<proteinExistence type="inferred from homology"/>
<dbReference type="GO" id="GO:0051731">
    <property type="term" value="F:polynucleotide 5'-hydroxyl-kinase activity"/>
    <property type="evidence" value="ECO:0007669"/>
    <property type="project" value="InterPro"/>
</dbReference>
<evidence type="ECO:0000313" key="15">
    <source>
        <dbReference type="Proteomes" id="UP000193920"/>
    </source>
</evidence>
<comment type="similarity">
    <text evidence="2">Belongs to the Clp1 family. NOL9/GRC3 subfamily.</text>
</comment>
<evidence type="ECO:0000259" key="13">
    <source>
        <dbReference type="Pfam" id="PF25467"/>
    </source>
</evidence>
<comment type="subcellular location">
    <subcellularLocation>
        <location evidence="1">Nucleus</location>
        <location evidence="1">Nucleolus</location>
    </subcellularLocation>
</comment>
<dbReference type="AlphaFoldDB" id="A0A1Y2BR79"/>
<evidence type="ECO:0000256" key="7">
    <source>
        <dbReference type="ARBA" id="ARBA00022741"/>
    </source>
</evidence>
<keyword evidence="5" id="KW-0698">rRNA processing</keyword>
<dbReference type="GO" id="GO:0005730">
    <property type="term" value="C:nucleolus"/>
    <property type="evidence" value="ECO:0007669"/>
    <property type="project" value="UniProtKB-SubCell"/>
</dbReference>
<comment type="caution">
    <text evidence="14">The sequence shown here is derived from an EMBL/GenBank/DDBJ whole genome shotgun (WGS) entry which is preliminary data.</text>
</comment>